<reference evidence="1" key="1">
    <citation type="submission" date="2018-05" db="EMBL/GenBank/DDBJ databases">
        <authorList>
            <person name="Lanie J.A."/>
            <person name="Ng W.-L."/>
            <person name="Kazmierczak K.M."/>
            <person name="Andrzejewski T.M."/>
            <person name="Davidsen T.M."/>
            <person name="Wayne K.J."/>
            <person name="Tettelin H."/>
            <person name="Glass J.I."/>
            <person name="Rusch D."/>
            <person name="Podicherti R."/>
            <person name="Tsui H.-C.T."/>
            <person name="Winkler M.E."/>
        </authorList>
    </citation>
    <scope>NUCLEOTIDE SEQUENCE</scope>
</reference>
<proteinExistence type="predicted"/>
<protein>
    <submittedName>
        <fullName evidence="1">Uncharacterized protein</fullName>
    </submittedName>
</protein>
<dbReference type="AlphaFoldDB" id="A0A382EYA3"/>
<organism evidence="1">
    <name type="scientific">marine metagenome</name>
    <dbReference type="NCBI Taxonomy" id="408172"/>
    <lineage>
        <taxon>unclassified sequences</taxon>
        <taxon>metagenomes</taxon>
        <taxon>ecological metagenomes</taxon>
    </lineage>
</organism>
<gene>
    <name evidence="1" type="ORF">METZ01_LOCUS207691</name>
</gene>
<dbReference type="EMBL" id="UINC01046602">
    <property type="protein sequence ID" value="SVB54837.1"/>
    <property type="molecule type" value="Genomic_DNA"/>
</dbReference>
<name>A0A382EYA3_9ZZZZ</name>
<feature type="non-terminal residue" evidence="1">
    <location>
        <position position="343"/>
    </location>
</feature>
<sequence>MILGYQHYLKLVGWEFTDTSEFGDVIDWENLLYKFLEWQSEVHDIGDFITLTPLLTGGSFDSTYGVASVTTETFKNYYRVIDSAGRLIPNSELSFRTDGSKLIFKSTVPIYGMKMDIRDIEHAFVVDRTDSYGDIIYDPHTHTRNLRMQIDCNRTIDWDGTMAVDGYIVNDNKLIPNFDTMIEDTRYYRDTLVDQGLSVINKLKSNHYGYTTRAYLTNHGVERESQLEFYKGFLSHKGTNSSINKIVNNNSNFKNITHADVWAVKLSDYGHESNKFTMTKDITVSDMIKDPYLVDYADPTKQLLEVSDKKNIALKTTGYVDEADVNYVTSTHDSLVNLTDNTL</sequence>
<evidence type="ECO:0000313" key="1">
    <source>
        <dbReference type="EMBL" id="SVB54837.1"/>
    </source>
</evidence>
<accession>A0A382EYA3</accession>